<organism evidence="2 3">
    <name type="scientific">Phytophthora fragariaefolia</name>
    <dbReference type="NCBI Taxonomy" id="1490495"/>
    <lineage>
        <taxon>Eukaryota</taxon>
        <taxon>Sar</taxon>
        <taxon>Stramenopiles</taxon>
        <taxon>Oomycota</taxon>
        <taxon>Peronosporomycetes</taxon>
        <taxon>Peronosporales</taxon>
        <taxon>Peronosporaceae</taxon>
        <taxon>Phytophthora</taxon>
    </lineage>
</organism>
<evidence type="ECO:0000313" key="2">
    <source>
        <dbReference type="EMBL" id="GMF52414.1"/>
    </source>
</evidence>
<proteinExistence type="predicted"/>
<evidence type="ECO:0000313" key="3">
    <source>
        <dbReference type="Proteomes" id="UP001165121"/>
    </source>
</evidence>
<reference evidence="2" key="1">
    <citation type="submission" date="2023-04" db="EMBL/GenBank/DDBJ databases">
        <title>Phytophthora fragariaefolia NBRC 109709.</title>
        <authorList>
            <person name="Ichikawa N."/>
            <person name="Sato H."/>
            <person name="Tonouchi N."/>
        </authorList>
    </citation>
    <scope>NUCLEOTIDE SEQUENCE</scope>
    <source>
        <strain evidence="2">NBRC 109709</strain>
    </source>
</reference>
<comment type="caution">
    <text evidence="2">The sequence shown here is derived from an EMBL/GenBank/DDBJ whole genome shotgun (WGS) entry which is preliminary data.</text>
</comment>
<evidence type="ECO:0000256" key="1">
    <source>
        <dbReference type="SAM" id="Coils"/>
    </source>
</evidence>
<gene>
    <name evidence="2" type="ORF">Pfra01_002145200</name>
</gene>
<sequence length="103" mass="11644">MAVVADTHAKERELSASQVEIEVLQAEKSKREPVVKQLVEKTVEEDAKLKQLQADAQRQRVTQEQQLQELQHGLAMYQRLGLFFEHTEGVCGAFCLSRGGAMY</sequence>
<name>A0A9W7D3E0_9STRA</name>
<keyword evidence="1" id="KW-0175">Coiled coil</keyword>
<dbReference type="EMBL" id="BSXT01003086">
    <property type="protein sequence ID" value="GMF52414.1"/>
    <property type="molecule type" value="Genomic_DNA"/>
</dbReference>
<accession>A0A9W7D3E0</accession>
<dbReference type="OrthoDB" id="6353017at2759"/>
<protein>
    <submittedName>
        <fullName evidence="2">Unnamed protein product</fullName>
    </submittedName>
</protein>
<dbReference type="Proteomes" id="UP001165121">
    <property type="component" value="Unassembled WGS sequence"/>
</dbReference>
<feature type="coiled-coil region" evidence="1">
    <location>
        <begin position="35"/>
        <end position="69"/>
    </location>
</feature>
<dbReference type="AlphaFoldDB" id="A0A9W7D3E0"/>
<keyword evidence="3" id="KW-1185">Reference proteome</keyword>